<dbReference type="Proteomes" id="UP001201812">
    <property type="component" value="Unassembled WGS sequence"/>
</dbReference>
<evidence type="ECO:0000313" key="3">
    <source>
        <dbReference type="Proteomes" id="UP001201812"/>
    </source>
</evidence>
<protein>
    <submittedName>
        <fullName evidence="2">Uncharacterized protein</fullName>
    </submittedName>
</protein>
<evidence type="ECO:0000313" key="2">
    <source>
        <dbReference type="EMBL" id="KAI1704707.1"/>
    </source>
</evidence>
<dbReference type="AlphaFoldDB" id="A0AAD4MVA3"/>
<dbReference type="EMBL" id="JAKKPZ010000064">
    <property type="protein sequence ID" value="KAI1704707.1"/>
    <property type="molecule type" value="Genomic_DNA"/>
</dbReference>
<accession>A0AAD4MVA3</accession>
<gene>
    <name evidence="2" type="ORF">DdX_14063</name>
</gene>
<feature type="signal peptide" evidence="1">
    <location>
        <begin position="1"/>
        <end position="23"/>
    </location>
</feature>
<name>A0AAD4MVA3_9BILA</name>
<evidence type="ECO:0000256" key="1">
    <source>
        <dbReference type="SAM" id="SignalP"/>
    </source>
</evidence>
<keyword evidence="1" id="KW-0732">Signal</keyword>
<reference evidence="2" key="1">
    <citation type="submission" date="2022-01" db="EMBL/GenBank/DDBJ databases">
        <title>Genome Sequence Resource for Two Populations of Ditylenchus destructor, the Migratory Endoparasitic Phytonematode.</title>
        <authorList>
            <person name="Zhang H."/>
            <person name="Lin R."/>
            <person name="Xie B."/>
        </authorList>
    </citation>
    <scope>NUCLEOTIDE SEQUENCE</scope>
    <source>
        <strain evidence="2">BazhouSP</strain>
    </source>
</reference>
<comment type="caution">
    <text evidence="2">The sequence shown here is derived from an EMBL/GenBank/DDBJ whole genome shotgun (WGS) entry which is preliminary data.</text>
</comment>
<sequence>MTALTPFAVLLVLLLFLLAVSKAAEDSCWCRLPPYSTSATTDNPCPQIVIYIKCVFDSKNCTSVERSENLEDGKNLFNKAKCYKRRVFELKRETAVTPDSSFKDNKDSSNGANTFYVASVKLVAELLGIVVMAETLRLCYFHVL</sequence>
<feature type="chain" id="PRO_5041938821" evidence="1">
    <location>
        <begin position="24"/>
        <end position="144"/>
    </location>
</feature>
<proteinExistence type="predicted"/>
<organism evidence="2 3">
    <name type="scientific">Ditylenchus destructor</name>
    <dbReference type="NCBI Taxonomy" id="166010"/>
    <lineage>
        <taxon>Eukaryota</taxon>
        <taxon>Metazoa</taxon>
        <taxon>Ecdysozoa</taxon>
        <taxon>Nematoda</taxon>
        <taxon>Chromadorea</taxon>
        <taxon>Rhabditida</taxon>
        <taxon>Tylenchina</taxon>
        <taxon>Tylenchomorpha</taxon>
        <taxon>Sphaerularioidea</taxon>
        <taxon>Anguinidae</taxon>
        <taxon>Anguininae</taxon>
        <taxon>Ditylenchus</taxon>
    </lineage>
</organism>
<keyword evidence="3" id="KW-1185">Reference proteome</keyword>